<proteinExistence type="predicted"/>
<protein>
    <submittedName>
        <fullName evidence="1">Uncharacterized protein</fullName>
    </submittedName>
</protein>
<dbReference type="AlphaFoldDB" id="A0A0G1KTP0"/>
<dbReference type="Proteomes" id="UP000034087">
    <property type="component" value="Unassembled WGS sequence"/>
</dbReference>
<gene>
    <name evidence="1" type="ORF">UW53_C0009G0022</name>
</gene>
<evidence type="ECO:0000313" key="2">
    <source>
        <dbReference type="Proteomes" id="UP000034087"/>
    </source>
</evidence>
<dbReference type="EMBL" id="LCIR01000009">
    <property type="protein sequence ID" value="KKT59682.1"/>
    <property type="molecule type" value="Genomic_DNA"/>
</dbReference>
<name>A0A0G1KTP0_9BACT</name>
<sequence length="176" mass="20443">MAKSIGLRVTVVILSTLRQETRSDEIAYQNKNLITVHEILRHFAINKPQGNNKIWIKRADPGTFRETPYEMGSQLPWESFNNCTMVLAPTLAKAMAALNPQAKTAIDSDAAYQKKLEEQVELWREKKELKEKRGQRLPRSIELKRQKLLVIRKRKRKARIEILKKENENKEKPPAS</sequence>
<evidence type="ECO:0000313" key="1">
    <source>
        <dbReference type="EMBL" id="KKT59682.1"/>
    </source>
</evidence>
<reference evidence="1 2" key="1">
    <citation type="journal article" date="2015" name="Nature">
        <title>rRNA introns, odd ribosomes, and small enigmatic genomes across a large radiation of phyla.</title>
        <authorList>
            <person name="Brown C.T."/>
            <person name="Hug L.A."/>
            <person name="Thomas B.C."/>
            <person name="Sharon I."/>
            <person name="Castelle C.J."/>
            <person name="Singh A."/>
            <person name="Wilkins M.J."/>
            <person name="Williams K.H."/>
            <person name="Banfield J.F."/>
        </authorList>
    </citation>
    <scope>NUCLEOTIDE SEQUENCE [LARGE SCALE GENOMIC DNA]</scope>
</reference>
<accession>A0A0G1KTP0</accession>
<organism evidence="1 2">
    <name type="scientific">Candidatus Giovannonibacteria bacterium GW2011_GWA1_44_25</name>
    <dbReference type="NCBI Taxonomy" id="1618645"/>
    <lineage>
        <taxon>Bacteria</taxon>
        <taxon>Candidatus Giovannoniibacteriota</taxon>
    </lineage>
</organism>
<comment type="caution">
    <text evidence="1">The sequence shown here is derived from an EMBL/GenBank/DDBJ whole genome shotgun (WGS) entry which is preliminary data.</text>
</comment>